<evidence type="ECO:0000313" key="6">
    <source>
        <dbReference type="EMBL" id="BET26161.1"/>
    </source>
</evidence>
<dbReference type="Gene3D" id="2.40.50.100">
    <property type="match status" value="1"/>
</dbReference>
<gene>
    <name evidence="6" type="ORF">RGQ30_16620</name>
</gene>
<feature type="domain" description="CusB-like beta-barrel" evidence="4">
    <location>
        <begin position="209"/>
        <end position="285"/>
    </location>
</feature>
<dbReference type="Gene3D" id="1.10.287.470">
    <property type="entry name" value="Helix hairpin bin"/>
    <property type="match status" value="1"/>
</dbReference>
<dbReference type="Proteomes" id="UP001329151">
    <property type="component" value="Chromosome"/>
</dbReference>
<name>A0AA86J209_9BURK</name>
<accession>A0AA86J209</accession>
<feature type="coiled-coil region" evidence="2">
    <location>
        <begin position="116"/>
        <end position="167"/>
    </location>
</feature>
<dbReference type="Pfam" id="PF25954">
    <property type="entry name" value="Beta-barrel_RND_2"/>
    <property type="match status" value="1"/>
</dbReference>
<organism evidence="6 7">
    <name type="scientific">Limnobacter thiooxidans</name>
    <dbReference type="NCBI Taxonomy" id="131080"/>
    <lineage>
        <taxon>Bacteria</taxon>
        <taxon>Pseudomonadati</taxon>
        <taxon>Pseudomonadota</taxon>
        <taxon>Betaproteobacteria</taxon>
        <taxon>Burkholderiales</taxon>
        <taxon>Burkholderiaceae</taxon>
        <taxon>Limnobacter</taxon>
    </lineage>
</organism>
<dbReference type="Gene3D" id="2.40.30.170">
    <property type="match status" value="1"/>
</dbReference>
<sequence length="365" mass="39672">MLWGPGLFKRIAYLLVFILLLGAAYAVSQTAMVGEAEQQPPQSNKGSAPKVLVEPVKLESTASNFGAVATGWADKSAEMYAVVDEKVTKVFFKPQQKVKRGDLLVQQDDREEQLALRLAQVQLANTQSLLDRYRQAVDKGAVPQTQVDSAQADLDAAKVAVEQAKLAISNHQVRAPFDGVVGITDIDPGQRIAPGVLITGVDSREIMYVDFDVPEAVVGQLSPTNMKQIEVKASTPAVPGRSFNAEVVALDSRLNAEKRTLRVRANIANPDDLLRPGMSFSVQMAVKGQLLPAVPEIALQWDREGSYVWLVRDGKADRENVQVADRRQGRVFVVGNVREGETVVVEGGLRLAEGTAVELVKDPLQ</sequence>
<reference evidence="6 7" key="1">
    <citation type="submission" date="2023-10" db="EMBL/GenBank/DDBJ databases">
        <title>Complete Genome Sequence of Limnobacter thiooxidans CS-K2T, Isolated from freshwater lake sediments in Bavaria, Germany.</title>
        <authorList>
            <person name="Naruki M."/>
            <person name="Watanabe A."/>
            <person name="Warashina T."/>
            <person name="Morita T."/>
            <person name="Arakawa K."/>
        </authorList>
    </citation>
    <scope>NUCLEOTIDE SEQUENCE [LARGE SCALE GENOMIC DNA]</scope>
    <source>
        <strain evidence="6 7">CS-K2</strain>
    </source>
</reference>
<dbReference type="Gene3D" id="2.40.420.20">
    <property type="match status" value="1"/>
</dbReference>
<dbReference type="Pfam" id="PF25917">
    <property type="entry name" value="BSH_RND"/>
    <property type="match status" value="1"/>
</dbReference>
<dbReference type="SUPFAM" id="SSF111369">
    <property type="entry name" value="HlyD-like secretion proteins"/>
    <property type="match status" value="1"/>
</dbReference>
<feature type="domain" description="Multidrug resistance protein MdtA-like barrel-sandwich hybrid" evidence="3">
    <location>
        <begin position="77"/>
        <end position="194"/>
    </location>
</feature>
<dbReference type="PANTHER" id="PTHR30469">
    <property type="entry name" value="MULTIDRUG RESISTANCE PROTEIN MDTA"/>
    <property type="match status" value="1"/>
</dbReference>
<evidence type="ECO:0000259" key="4">
    <source>
        <dbReference type="Pfam" id="PF25954"/>
    </source>
</evidence>
<keyword evidence="2" id="KW-0175">Coiled coil</keyword>
<evidence type="ECO:0000256" key="2">
    <source>
        <dbReference type="SAM" id="Coils"/>
    </source>
</evidence>
<dbReference type="Pfam" id="PF25989">
    <property type="entry name" value="YknX_C"/>
    <property type="match status" value="1"/>
</dbReference>
<evidence type="ECO:0000259" key="3">
    <source>
        <dbReference type="Pfam" id="PF25917"/>
    </source>
</evidence>
<evidence type="ECO:0000259" key="5">
    <source>
        <dbReference type="Pfam" id="PF25989"/>
    </source>
</evidence>
<dbReference type="InterPro" id="IPR058637">
    <property type="entry name" value="YknX-like_C"/>
</dbReference>
<evidence type="ECO:0000313" key="7">
    <source>
        <dbReference type="Proteomes" id="UP001329151"/>
    </source>
</evidence>
<dbReference type="InterPro" id="IPR058792">
    <property type="entry name" value="Beta-barrel_RND_2"/>
</dbReference>
<evidence type="ECO:0000256" key="1">
    <source>
        <dbReference type="ARBA" id="ARBA00009477"/>
    </source>
</evidence>
<proteinExistence type="inferred from homology"/>
<dbReference type="InterPro" id="IPR006143">
    <property type="entry name" value="RND_pump_MFP"/>
</dbReference>
<dbReference type="GO" id="GO:0015562">
    <property type="term" value="F:efflux transmembrane transporter activity"/>
    <property type="evidence" value="ECO:0007669"/>
    <property type="project" value="TreeGrafter"/>
</dbReference>
<dbReference type="GO" id="GO:1990281">
    <property type="term" value="C:efflux pump complex"/>
    <property type="evidence" value="ECO:0007669"/>
    <property type="project" value="TreeGrafter"/>
</dbReference>
<dbReference type="KEGG" id="lto:RGQ30_16620"/>
<dbReference type="NCBIfam" id="TIGR01730">
    <property type="entry name" value="RND_mfp"/>
    <property type="match status" value="1"/>
</dbReference>
<dbReference type="AlphaFoldDB" id="A0AA86J209"/>
<dbReference type="EMBL" id="AP028947">
    <property type="protein sequence ID" value="BET26161.1"/>
    <property type="molecule type" value="Genomic_DNA"/>
</dbReference>
<feature type="domain" description="YknX-like C-terminal permuted SH3-like" evidence="5">
    <location>
        <begin position="293"/>
        <end position="358"/>
    </location>
</feature>
<dbReference type="PANTHER" id="PTHR30469:SF11">
    <property type="entry name" value="BLL4320 PROTEIN"/>
    <property type="match status" value="1"/>
</dbReference>
<comment type="similarity">
    <text evidence="1">Belongs to the membrane fusion protein (MFP) (TC 8.A.1) family.</text>
</comment>
<keyword evidence="7" id="KW-1185">Reference proteome</keyword>
<dbReference type="InterPro" id="IPR058625">
    <property type="entry name" value="MdtA-like_BSH"/>
</dbReference>
<protein>
    <submittedName>
        <fullName evidence="6">Efflux RND transporter periplasmic adaptor subunit</fullName>
    </submittedName>
</protein>